<accession>A0ABQ8UWT4</accession>
<gene>
    <name evidence="3" type="ORF">PAPYR_288</name>
</gene>
<dbReference type="Gene3D" id="3.40.50.12760">
    <property type="match status" value="1"/>
</dbReference>
<organism evidence="3 4">
    <name type="scientific">Paratrimastix pyriformis</name>
    <dbReference type="NCBI Taxonomy" id="342808"/>
    <lineage>
        <taxon>Eukaryota</taxon>
        <taxon>Metamonada</taxon>
        <taxon>Preaxostyla</taxon>
        <taxon>Paratrimastigidae</taxon>
        <taxon>Paratrimastix</taxon>
    </lineage>
</organism>
<dbReference type="PANTHER" id="PTHR16121">
    <property type="entry name" value="CAP-SPECIFIC MRNA (NUCLEOSIDE-2'-O-)-METHYLTRANSFERASE 1-RELATED"/>
    <property type="match status" value="1"/>
</dbReference>
<comment type="function">
    <text evidence="1">S-adenosyl-L-methionine-dependent methyltransferase that mediates RNA cap1 2'-O-ribose methylation to the 5'-cap structure of RNAs. Methylates the ribose of the first nucleotide of a m(7)GpppG-capped mRNA to produce m(7)GpppNmp (cap1).</text>
</comment>
<feature type="compositionally biased region" description="Pro residues" evidence="2">
    <location>
        <begin position="610"/>
        <end position="620"/>
    </location>
</feature>
<sequence length="627" mass="67663">MDLNPLAPTASGMTESVPKPQIIIFKKSSSLAEETQTPIDFSSLGVDDIDFLSQSAASLPKYPKAFPPDEVAPEHEDELPPGSSPPRSSTPSGADSLDTAIKTLCSPPPPSQFNWTIFSQVADQVHVQETDIAPVELTKWRARAQTELQAAGRPEEELEEARRKSAMPLAHLDALAGLARPADGTPLTFVDLGGGPGAAVEYLAWRAPDYRAWGCSPRPYSPASFSLRVSHASFAVEHAPAGTGPDDVRIGACREHLVETVRAATQGRGVHLVLAHGPAQDRAGPEETLAPCLLAQIATAFAVLHRGGRLVCRLGDVHTPLTAGLLYMVHLHFARMAIVRPAGCLAQGYRYLVALDFLCDAPPQGAIAHLLGALAECERGNQAARLFPVSSMGLAFTHYLGRANARDVEHECRFLEGTLAHLRDAALAPVGHPKAIVDALYRHWNLLGPAPRGAAGGLEARLTLDAPLPDHYGSRGHAPSHRSRGGPDRGRGGRRGGGPWRGPEGGHRSPPPPPPGSLRDRRGDAQLDEIDAARRPRPRSRSPPPPRRPSPSYAPDARPGPTRGRPSPPRRPQDGDRSQRDRRQDGDRDGDRSRERQDWGRDRDRRPRSRSPPPPPPPPRGWGARRS</sequence>
<protein>
    <recommendedName>
        <fullName evidence="1">Cap-specific mRNA (nucleoside-2'-O-)-methyltransferase 1</fullName>
        <ecNumber evidence="1">2.1.1.57</ecNumber>
    </recommendedName>
    <alternativeName>
        <fullName evidence="1">Cap1 2'O-ribose methyltransferase 1</fullName>
    </alternativeName>
</protein>
<comment type="subcellular location">
    <subcellularLocation>
        <location evidence="1">Nucleus</location>
    </subcellularLocation>
</comment>
<dbReference type="SUPFAM" id="SSF53335">
    <property type="entry name" value="S-adenosyl-L-methionine-dependent methyltransferases"/>
    <property type="match status" value="1"/>
</dbReference>
<dbReference type="InterPro" id="IPR029063">
    <property type="entry name" value="SAM-dependent_MTases_sf"/>
</dbReference>
<proteinExistence type="predicted"/>
<dbReference type="Proteomes" id="UP001141327">
    <property type="component" value="Unassembled WGS sequence"/>
</dbReference>
<comment type="caution">
    <text evidence="3">The sequence shown here is derived from an EMBL/GenBank/DDBJ whole genome shotgun (WGS) entry which is preliminary data.</text>
</comment>
<comment type="catalytic activity">
    <reaction evidence="1">
        <text>a 5'-end (N(7)-methyl 5'-triphosphoguanosine)-ribonucleoside in mRNA + S-adenosyl-L-methionine = a 5'-end (N(7)-methyl 5'-triphosphoguanosine)-(2'-O-methyl-ribonucleoside) in mRNA + S-adenosyl-L-homocysteine + H(+)</text>
        <dbReference type="Rhea" id="RHEA:67020"/>
        <dbReference type="Rhea" id="RHEA-COMP:17167"/>
        <dbReference type="Rhea" id="RHEA-COMP:17168"/>
        <dbReference type="ChEBI" id="CHEBI:15378"/>
        <dbReference type="ChEBI" id="CHEBI:57856"/>
        <dbReference type="ChEBI" id="CHEBI:59789"/>
        <dbReference type="ChEBI" id="CHEBI:156461"/>
        <dbReference type="ChEBI" id="CHEBI:167609"/>
        <dbReference type="EC" id="2.1.1.57"/>
    </reaction>
</comment>
<keyword evidence="1" id="KW-0489">Methyltransferase</keyword>
<keyword evidence="1" id="KW-0507">mRNA processing</keyword>
<reference evidence="3" key="1">
    <citation type="journal article" date="2022" name="bioRxiv">
        <title>Genomics of Preaxostyla Flagellates Illuminates Evolutionary Transitions and the Path Towards Mitochondrial Loss.</title>
        <authorList>
            <person name="Novak L.V.F."/>
            <person name="Treitli S.C."/>
            <person name="Pyrih J."/>
            <person name="Halakuc P."/>
            <person name="Pipaliya S.V."/>
            <person name="Vacek V."/>
            <person name="Brzon O."/>
            <person name="Soukal P."/>
            <person name="Eme L."/>
            <person name="Dacks J.B."/>
            <person name="Karnkowska A."/>
            <person name="Elias M."/>
            <person name="Hampl V."/>
        </authorList>
    </citation>
    <scope>NUCLEOTIDE SEQUENCE</scope>
    <source>
        <strain evidence="3">RCP-MX</strain>
    </source>
</reference>
<evidence type="ECO:0000256" key="1">
    <source>
        <dbReference type="RuleBase" id="RU368012"/>
    </source>
</evidence>
<keyword evidence="1" id="KW-0539">Nucleus</keyword>
<dbReference type="EC" id="2.1.1.57" evidence="1"/>
<keyword evidence="1" id="KW-0949">S-adenosyl-L-methionine</keyword>
<feature type="region of interest" description="Disordered" evidence="2">
    <location>
        <begin position="60"/>
        <end position="105"/>
    </location>
</feature>
<evidence type="ECO:0000313" key="3">
    <source>
        <dbReference type="EMBL" id="KAJ4463042.1"/>
    </source>
</evidence>
<dbReference type="PANTHER" id="PTHR16121:SF0">
    <property type="entry name" value="CAP-SPECIFIC MRNA (NUCLEOSIDE-2'-O-)-METHYLTRANSFERASE 1"/>
    <property type="match status" value="1"/>
</dbReference>
<keyword evidence="1" id="KW-0506">mRNA capping</keyword>
<feature type="region of interest" description="Disordered" evidence="2">
    <location>
        <begin position="468"/>
        <end position="627"/>
    </location>
</feature>
<dbReference type="EMBL" id="JAPMOS010000001">
    <property type="protein sequence ID" value="KAJ4463042.1"/>
    <property type="molecule type" value="Genomic_DNA"/>
</dbReference>
<feature type="compositionally biased region" description="Low complexity" evidence="2">
    <location>
        <begin position="550"/>
        <end position="565"/>
    </location>
</feature>
<feature type="compositionally biased region" description="Basic and acidic residues" evidence="2">
    <location>
        <begin position="571"/>
        <end position="605"/>
    </location>
</feature>
<name>A0ABQ8UWT4_9EUKA</name>
<evidence type="ECO:0000313" key="4">
    <source>
        <dbReference type="Proteomes" id="UP001141327"/>
    </source>
</evidence>
<keyword evidence="1" id="KW-0808">Transferase</keyword>
<evidence type="ECO:0000256" key="2">
    <source>
        <dbReference type="SAM" id="MobiDB-lite"/>
    </source>
</evidence>
<dbReference type="InterPro" id="IPR050851">
    <property type="entry name" value="mRNA_Cap_2O-Ribose_MeTrfase"/>
</dbReference>
<keyword evidence="4" id="KW-1185">Reference proteome</keyword>